<dbReference type="eggNOG" id="KOG4601">
    <property type="taxonomic scope" value="Eukaryota"/>
</dbReference>
<evidence type="ECO:0000256" key="1">
    <source>
        <dbReference type="ARBA" id="ARBA00022679"/>
    </source>
</evidence>
<accession>A0A1X7TXP0</accession>
<dbReference type="PANTHER" id="PTHR12327">
    <property type="entry name" value="ALPHA-TUBULIN N-ACETYLTRANSFERASE 1"/>
    <property type="match status" value="1"/>
</dbReference>
<proteinExistence type="predicted"/>
<dbReference type="Gene3D" id="3.40.630.30">
    <property type="match status" value="1"/>
</dbReference>
<dbReference type="AlphaFoldDB" id="A0A1X7TXP0"/>
<organism evidence="4">
    <name type="scientific">Amphimedon queenslandica</name>
    <name type="common">Sponge</name>
    <dbReference type="NCBI Taxonomy" id="400682"/>
    <lineage>
        <taxon>Eukaryota</taxon>
        <taxon>Metazoa</taxon>
        <taxon>Porifera</taxon>
        <taxon>Demospongiae</taxon>
        <taxon>Heteroscleromorpha</taxon>
        <taxon>Haplosclerida</taxon>
        <taxon>Niphatidae</taxon>
        <taxon>Amphimedon</taxon>
    </lineage>
</organism>
<dbReference type="GO" id="GO:0019799">
    <property type="term" value="F:tubulin N-acetyltransferase activity"/>
    <property type="evidence" value="ECO:0007669"/>
    <property type="project" value="InterPro"/>
</dbReference>
<dbReference type="Pfam" id="PF05301">
    <property type="entry name" value="Acetyltransf_16"/>
    <property type="match status" value="1"/>
</dbReference>
<keyword evidence="1" id="KW-0808">Transferase</keyword>
<dbReference type="InterPro" id="IPR007965">
    <property type="entry name" value="GNAT_ATAT"/>
</dbReference>
<feature type="domain" description="N-acetyltransferase" evidence="3">
    <location>
        <begin position="1"/>
        <end position="48"/>
    </location>
</feature>
<protein>
    <recommendedName>
        <fullName evidence="3">N-acetyltransferase domain-containing protein</fullName>
    </recommendedName>
</protein>
<dbReference type="OrthoDB" id="447510at2759"/>
<dbReference type="InterPro" id="IPR038746">
    <property type="entry name" value="Atat"/>
</dbReference>
<keyword evidence="2" id="KW-0012">Acyltransferase</keyword>
<dbReference type="PANTHER" id="PTHR12327:SF0">
    <property type="entry name" value="ALPHA-TUBULIN N-ACETYLTRANSFERASE 1"/>
    <property type="match status" value="1"/>
</dbReference>
<evidence type="ECO:0000259" key="3">
    <source>
        <dbReference type="PROSITE" id="PS51730"/>
    </source>
</evidence>
<evidence type="ECO:0000313" key="4">
    <source>
        <dbReference type="EnsemblMetazoa" id="Aqu2.1.19876_001"/>
    </source>
</evidence>
<dbReference type="PROSITE" id="PS51730">
    <property type="entry name" value="GNAT_ATAT"/>
    <property type="match status" value="1"/>
</dbReference>
<sequence length="48" mass="5568">GNGSVLGFIKTGRKRLFLTDNRTLLHKVEPLCIMDFYVHETKDSEMKK</sequence>
<evidence type="ECO:0000256" key="2">
    <source>
        <dbReference type="ARBA" id="ARBA00023315"/>
    </source>
</evidence>
<reference evidence="4" key="1">
    <citation type="submission" date="2017-05" db="UniProtKB">
        <authorList>
            <consortium name="EnsemblMetazoa"/>
        </authorList>
    </citation>
    <scope>IDENTIFICATION</scope>
</reference>
<dbReference type="EnsemblMetazoa" id="Aqu2.1.19876_001">
    <property type="protein sequence ID" value="Aqu2.1.19876_001"/>
    <property type="gene ID" value="Aqu2.1.19876"/>
</dbReference>
<name>A0A1X7TXP0_AMPQE</name>
<dbReference type="InParanoid" id="A0A1X7TXP0"/>
<dbReference type="GO" id="GO:0005874">
    <property type="term" value="C:microtubule"/>
    <property type="evidence" value="ECO:0007669"/>
    <property type="project" value="InterPro"/>
</dbReference>